<dbReference type="AlphaFoldDB" id="A0AAV5THC2"/>
<sequence>MLCVKSTATIFKFPFDTSGIIPPGETKEFTIECFNTIKVRNVKAFHWYFVFVESDALPDDFLPEKEEPPKKIDADHLQLLQVFVGIKIMTPKLPPELVMMSRHRKGRIGGVETRRYQRYTIPKGILYIWNKSPTKFLAYRENRRSHLHVFYAFMDTKHPPERLHPKSTALPNDHPAYPLEITIPKEKGAPKESQEPLSQTGAPLTEADAPAPDAPPGASPGLSSGPTSGTCAETGTGTTPGAASAPGASPNVA</sequence>
<organism evidence="2 3">
    <name type="scientific">Pristionchus entomophagus</name>
    <dbReference type="NCBI Taxonomy" id="358040"/>
    <lineage>
        <taxon>Eukaryota</taxon>
        <taxon>Metazoa</taxon>
        <taxon>Ecdysozoa</taxon>
        <taxon>Nematoda</taxon>
        <taxon>Chromadorea</taxon>
        <taxon>Rhabditida</taxon>
        <taxon>Rhabditina</taxon>
        <taxon>Diplogasteromorpha</taxon>
        <taxon>Diplogasteroidea</taxon>
        <taxon>Neodiplogasteridae</taxon>
        <taxon>Pristionchus</taxon>
    </lineage>
</organism>
<name>A0AAV5THC2_9BILA</name>
<feature type="compositionally biased region" description="Low complexity" evidence="1">
    <location>
        <begin position="219"/>
        <end position="253"/>
    </location>
</feature>
<evidence type="ECO:0008006" key="4">
    <source>
        <dbReference type="Google" id="ProtNLM"/>
    </source>
</evidence>
<dbReference type="Proteomes" id="UP001432027">
    <property type="component" value="Unassembled WGS sequence"/>
</dbReference>
<feature type="region of interest" description="Disordered" evidence="1">
    <location>
        <begin position="158"/>
        <end position="253"/>
    </location>
</feature>
<dbReference type="EMBL" id="BTSX01000004">
    <property type="protein sequence ID" value="GMS93721.1"/>
    <property type="molecule type" value="Genomic_DNA"/>
</dbReference>
<proteinExistence type="predicted"/>
<evidence type="ECO:0000256" key="1">
    <source>
        <dbReference type="SAM" id="MobiDB-lite"/>
    </source>
</evidence>
<reference evidence="2" key="1">
    <citation type="submission" date="2023-10" db="EMBL/GenBank/DDBJ databases">
        <title>Genome assembly of Pristionchus species.</title>
        <authorList>
            <person name="Yoshida K."/>
            <person name="Sommer R.J."/>
        </authorList>
    </citation>
    <scope>NUCLEOTIDE SEQUENCE</scope>
    <source>
        <strain evidence="2">RS0144</strain>
    </source>
</reference>
<keyword evidence="3" id="KW-1185">Reference proteome</keyword>
<accession>A0AAV5THC2</accession>
<feature type="compositionally biased region" description="Low complexity" evidence="1">
    <location>
        <begin position="202"/>
        <end position="211"/>
    </location>
</feature>
<comment type="caution">
    <text evidence="2">The sequence shown here is derived from an EMBL/GenBank/DDBJ whole genome shotgun (WGS) entry which is preliminary data.</text>
</comment>
<gene>
    <name evidence="2" type="ORF">PENTCL1PPCAC_15896</name>
</gene>
<protein>
    <recommendedName>
        <fullName evidence="4">Major sperm protein</fullName>
    </recommendedName>
</protein>
<evidence type="ECO:0000313" key="3">
    <source>
        <dbReference type="Proteomes" id="UP001432027"/>
    </source>
</evidence>
<feature type="compositionally biased region" description="Basic and acidic residues" evidence="1">
    <location>
        <begin position="183"/>
        <end position="194"/>
    </location>
</feature>
<evidence type="ECO:0000313" key="2">
    <source>
        <dbReference type="EMBL" id="GMS93721.1"/>
    </source>
</evidence>